<proteinExistence type="predicted"/>
<keyword evidence="1" id="KW-0472">Membrane</keyword>
<dbReference type="Proteomes" id="UP001291623">
    <property type="component" value="Unassembled WGS sequence"/>
</dbReference>
<dbReference type="EMBL" id="JAVYJV010000005">
    <property type="protein sequence ID" value="KAK4371348.1"/>
    <property type="molecule type" value="Genomic_DNA"/>
</dbReference>
<sequence>MNSTIVEDSDQSSPNIELSEETFGKNYGYRMGFSLGILILFAVMAYASNLCIRSRSRNNSNVPNNSSSSSIIEFKKKLLDSSKPVVAPPPQGGVM</sequence>
<protein>
    <recommendedName>
        <fullName evidence="4">Transmembrane protein</fullName>
    </recommendedName>
</protein>
<evidence type="ECO:0000313" key="3">
    <source>
        <dbReference type="Proteomes" id="UP001291623"/>
    </source>
</evidence>
<keyword evidence="1" id="KW-0812">Transmembrane</keyword>
<evidence type="ECO:0000256" key="1">
    <source>
        <dbReference type="SAM" id="Phobius"/>
    </source>
</evidence>
<dbReference type="AlphaFoldDB" id="A0AAE1VIG6"/>
<feature type="transmembrane region" description="Helical" evidence="1">
    <location>
        <begin position="27"/>
        <end position="47"/>
    </location>
</feature>
<keyword evidence="1" id="KW-1133">Transmembrane helix</keyword>
<keyword evidence="3" id="KW-1185">Reference proteome</keyword>
<name>A0AAE1VIG6_9SOLA</name>
<gene>
    <name evidence="2" type="ORF">RND71_010823</name>
</gene>
<reference evidence="2" key="1">
    <citation type="submission" date="2023-12" db="EMBL/GenBank/DDBJ databases">
        <title>Genome assembly of Anisodus tanguticus.</title>
        <authorList>
            <person name="Wang Y.-J."/>
        </authorList>
    </citation>
    <scope>NUCLEOTIDE SEQUENCE</scope>
    <source>
        <strain evidence="2">KB-2021</strain>
        <tissue evidence="2">Leaf</tissue>
    </source>
</reference>
<evidence type="ECO:0000313" key="2">
    <source>
        <dbReference type="EMBL" id="KAK4371348.1"/>
    </source>
</evidence>
<comment type="caution">
    <text evidence="2">The sequence shown here is derived from an EMBL/GenBank/DDBJ whole genome shotgun (WGS) entry which is preliminary data.</text>
</comment>
<organism evidence="2 3">
    <name type="scientific">Anisodus tanguticus</name>
    <dbReference type="NCBI Taxonomy" id="243964"/>
    <lineage>
        <taxon>Eukaryota</taxon>
        <taxon>Viridiplantae</taxon>
        <taxon>Streptophyta</taxon>
        <taxon>Embryophyta</taxon>
        <taxon>Tracheophyta</taxon>
        <taxon>Spermatophyta</taxon>
        <taxon>Magnoliopsida</taxon>
        <taxon>eudicotyledons</taxon>
        <taxon>Gunneridae</taxon>
        <taxon>Pentapetalae</taxon>
        <taxon>asterids</taxon>
        <taxon>lamiids</taxon>
        <taxon>Solanales</taxon>
        <taxon>Solanaceae</taxon>
        <taxon>Solanoideae</taxon>
        <taxon>Hyoscyameae</taxon>
        <taxon>Anisodus</taxon>
    </lineage>
</organism>
<evidence type="ECO:0008006" key="4">
    <source>
        <dbReference type="Google" id="ProtNLM"/>
    </source>
</evidence>
<accession>A0AAE1VIG6</accession>